<dbReference type="Gene3D" id="6.10.250.1770">
    <property type="match status" value="1"/>
</dbReference>
<evidence type="ECO:0008006" key="7">
    <source>
        <dbReference type="Google" id="ProtNLM"/>
    </source>
</evidence>
<accession>A0A9P8IJ13</accession>
<reference evidence="5" key="1">
    <citation type="submission" date="2021-03" db="EMBL/GenBank/DDBJ databases">
        <title>Comparative genomics and phylogenomic investigation of the class Geoglossomycetes provide insights into ecological specialization and systematics.</title>
        <authorList>
            <person name="Melie T."/>
            <person name="Pirro S."/>
            <person name="Miller A.N."/>
            <person name="Quandt A."/>
        </authorList>
    </citation>
    <scope>NUCLEOTIDE SEQUENCE</scope>
    <source>
        <strain evidence="5">CAQ_001_2017</strain>
    </source>
</reference>
<dbReference type="PANTHER" id="PTHR13191">
    <property type="entry name" value="RIBOSOMAL RNA PROCESSING PROTEIN 7-RELATED"/>
    <property type="match status" value="1"/>
</dbReference>
<dbReference type="EMBL" id="JAGHQM010001520">
    <property type="protein sequence ID" value="KAH0553296.1"/>
    <property type="molecule type" value="Genomic_DNA"/>
</dbReference>
<sequence length="309" mass="34773">MASKTPKPPSSINGYIVLPLQLQALPSFKEPAIHFLYLRRHEARVPTKDDARTLFAVNVPFDATEAHFRHLFSGIGGGRVDNVKFLGSRQHPTTTTTVEQLIASSTKGNNKKRKRDRMDQEDKAAGELPETWDRELHLSGSTALIVFVDKGSLEATTRALKLYGKGKLALWGKGVEGGKVPALGSERYLAHHTLCYPPSSTLQSSINAYLTTFAAAEAARARHLAQKRQEPDEDGFITVVRGGRTGPARHEEATVVAEKQKGKGHYRDFYRFQLREEKKKRVGELVKRFEEDKRKVQEMKERRGRFKPQ</sequence>
<dbReference type="GO" id="GO:0006364">
    <property type="term" value="P:rRNA processing"/>
    <property type="evidence" value="ECO:0007669"/>
    <property type="project" value="TreeGrafter"/>
</dbReference>
<evidence type="ECO:0000313" key="6">
    <source>
        <dbReference type="Proteomes" id="UP000750711"/>
    </source>
</evidence>
<dbReference type="GO" id="GO:0034456">
    <property type="term" value="C:UTP-C complex"/>
    <property type="evidence" value="ECO:0007669"/>
    <property type="project" value="TreeGrafter"/>
</dbReference>
<organism evidence="5 6">
    <name type="scientific">Trichoglossum hirsutum</name>
    <dbReference type="NCBI Taxonomy" id="265104"/>
    <lineage>
        <taxon>Eukaryota</taxon>
        <taxon>Fungi</taxon>
        <taxon>Dikarya</taxon>
        <taxon>Ascomycota</taxon>
        <taxon>Pezizomycotina</taxon>
        <taxon>Geoglossomycetes</taxon>
        <taxon>Geoglossales</taxon>
        <taxon>Geoglossaceae</taxon>
        <taxon>Trichoglossum</taxon>
    </lineage>
</organism>
<evidence type="ECO:0000259" key="3">
    <source>
        <dbReference type="Pfam" id="PF12923"/>
    </source>
</evidence>
<evidence type="ECO:0000313" key="5">
    <source>
        <dbReference type="EMBL" id="KAH0553296.1"/>
    </source>
</evidence>
<evidence type="ECO:0000256" key="1">
    <source>
        <dbReference type="ARBA" id="ARBA00006110"/>
    </source>
</evidence>
<dbReference type="PANTHER" id="PTHR13191:SF0">
    <property type="entry name" value="RIBOSOMAL RNA-PROCESSING PROTEIN 7 HOMOLOG A-RELATED"/>
    <property type="match status" value="1"/>
</dbReference>
<protein>
    <recommendedName>
        <fullName evidence="7">Ribosomal RNA-processing protein 7</fullName>
    </recommendedName>
</protein>
<dbReference type="CDD" id="cd12950">
    <property type="entry name" value="RRP7_Rrp7p"/>
    <property type="match status" value="1"/>
</dbReference>
<dbReference type="AlphaFoldDB" id="A0A9P8IJ13"/>
<dbReference type="Pfam" id="PF17799">
    <property type="entry name" value="RRM_Rrp7"/>
    <property type="match status" value="1"/>
</dbReference>
<dbReference type="GO" id="GO:0032545">
    <property type="term" value="C:CURI complex"/>
    <property type="evidence" value="ECO:0007669"/>
    <property type="project" value="TreeGrafter"/>
</dbReference>
<dbReference type="Pfam" id="PF12923">
    <property type="entry name" value="RRP7"/>
    <property type="match status" value="1"/>
</dbReference>
<comment type="similarity">
    <text evidence="1">Belongs to the RRP7 family.</text>
</comment>
<keyword evidence="6" id="KW-1185">Reference proteome</keyword>
<dbReference type="InterPro" id="IPR024326">
    <property type="entry name" value="RRP7_C"/>
</dbReference>
<dbReference type="CDD" id="cd12293">
    <property type="entry name" value="dRRM_Rrp7p"/>
    <property type="match status" value="1"/>
</dbReference>
<feature type="compositionally biased region" description="Basic and acidic residues" evidence="2">
    <location>
        <begin position="116"/>
        <end position="128"/>
    </location>
</feature>
<gene>
    <name evidence="5" type="ORF">GP486_006578</name>
</gene>
<dbReference type="Proteomes" id="UP000750711">
    <property type="component" value="Unassembled WGS sequence"/>
</dbReference>
<evidence type="ECO:0000256" key="2">
    <source>
        <dbReference type="SAM" id="MobiDB-lite"/>
    </source>
</evidence>
<proteinExistence type="inferred from homology"/>
<feature type="region of interest" description="Disordered" evidence="2">
    <location>
        <begin position="103"/>
        <end position="128"/>
    </location>
</feature>
<feature type="domain" description="Ribosomal RNA-processing protein 7 C-terminal" evidence="3">
    <location>
        <begin position="195"/>
        <end position="308"/>
    </location>
</feature>
<evidence type="ECO:0000259" key="4">
    <source>
        <dbReference type="Pfam" id="PF17799"/>
    </source>
</evidence>
<name>A0A9P8IJ13_9PEZI</name>
<dbReference type="InterPro" id="IPR040447">
    <property type="entry name" value="RRM_Rrp7"/>
</dbReference>
<dbReference type="InterPro" id="IPR040446">
    <property type="entry name" value="RRP7"/>
</dbReference>
<comment type="caution">
    <text evidence="5">The sequence shown here is derived from an EMBL/GenBank/DDBJ whole genome shotgun (WGS) entry which is preliminary data.</text>
</comment>
<dbReference type="GO" id="GO:0000028">
    <property type="term" value="P:ribosomal small subunit assembly"/>
    <property type="evidence" value="ECO:0007669"/>
    <property type="project" value="TreeGrafter"/>
</dbReference>
<feature type="domain" description="Rrp7 RRM-like N-terminal" evidence="4">
    <location>
        <begin position="12"/>
        <end position="191"/>
    </location>
</feature>